<evidence type="ECO:0008006" key="4">
    <source>
        <dbReference type="Google" id="ProtNLM"/>
    </source>
</evidence>
<name>A0A9X5BGC8_9FIRM</name>
<keyword evidence="1" id="KW-0472">Membrane</keyword>
<accession>A0A9X5BGC8</accession>
<feature type="transmembrane region" description="Helical" evidence="1">
    <location>
        <begin position="63"/>
        <end position="91"/>
    </location>
</feature>
<keyword evidence="1" id="KW-1133">Transmembrane helix</keyword>
<evidence type="ECO:0000313" key="2">
    <source>
        <dbReference type="EMBL" id="NBJ93178.1"/>
    </source>
</evidence>
<dbReference type="Proteomes" id="UP001154420">
    <property type="component" value="Unassembled WGS sequence"/>
</dbReference>
<feature type="transmembrane region" description="Helical" evidence="1">
    <location>
        <begin position="21"/>
        <end position="43"/>
    </location>
</feature>
<keyword evidence="1" id="KW-0812">Transmembrane</keyword>
<sequence>MGFNDVIKRSVLEGFTSGDISTVKMIVALGMCLLISAYIYFVYRYVTRTTFYDRNFNVSMASISVIVTGIIIAMQSSLIISLGMVGALSIVRFRTAIKEPWTCCFYFGR</sequence>
<dbReference type="OrthoDB" id="9803265at2"/>
<dbReference type="RefSeq" id="WP_160560272.1">
    <property type="nucleotide sequence ID" value="NZ_QZDT01000016.1"/>
</dbReference>
<dbReference type="EMBL" id="QZDT01000016">
    <property type="protein sequence ID" value="NBJ93178.1"/>
    <property type="molecule type" value="Genomic_DNA"/>
</dbReference>
<organism evidence="2 3">
    <name type="scientific">Parablautia muri</name>
    <dbReference type="NCBI Taxonomy" id="2320879"/>
    <lineage>
        <taxon>Bacteria</taxon>
        <taxon>Bacillati</taxon>
        <taxon>Bacillota</taxon>
        <taxon>Clostridia</taxon>
        <taxon>Lachnospirales</taxon>
        <taxon>Lachnospiraceae</taxon>
        <taxon>Parablautia</taxon>
    </lineage>
</organism>
<evidence type="ECO:0000256" key="1">
    <source>
        <dbReference type="SAM" id="Phobius"/>
    </source>
</evidence>
<dbReference type="AlphaFoldDB" id="A0A9X5BGC8"/>
<protein>
    <recommendedName>
        <fullName evidence="4">DUF4956 domain-containing protein</fullName>
    </recommendedName>
</protein>
<keyword evidence="3" id="KW-1185">Reference proteome</keyword>
<gene>
    <name evidence="2" type="ORF">D5281_11365</name>
</gene>
<evidence type="ECO:0000313" key="3">
    <source>
        <dbReference type="Proteomes" id="UP001154420"/>
    </source>
</evidence>
<proteinExistence type="predicted"/>
<comment type="caution">
    <text evidence="2">The sequence shown here is derived from an EMBL/GenBank/DDBJ whole genome shotgun (WGS) entry which is preliminary data.</text>
</comment>
<reference evidence="2" key="1">
    <citation type="submission" date="2018-09" db="EMBL/GenBank/DDBJ databases">
        <title>Murine metabolic-syndrome-specific gut microbial biobank.</title>
        <authorList>
            <person name="Liu C."/>
        </authorList>
    </citation>
    <scope>NUCLEOTIDE SEQUENCE</scope>
    <source>
        <strain evidence="2">D42-62</strain>
    </source>
</reference>